<evidence type="ECO:0000256" key="3">
    <source>
        <dbReference type="ARBA" id="ARBA00023235"/>
    </source>
</evidence>
<accession>A0A1T5E2Q9</accession>
<sequence>MLTIFLPLLALAAQPAESMLASPPAPAATSGPSAPAAADTRPYVALATDLGTITLRLEDKRAPATAANFLRYVDTKRMDGFKFYRATRSWGPDNRLIQAGNRGDAAKNFPPVKHEATTTTGLTNCDGALSMARLNPGDATTDFFLLLSDIKGFDADAVGGDGAGFAVFGEIVGGRDIAEKIFAAPLSPTAGEGAMKGQILDPMVTIKTARRVPAPVDAPQGCVVKAAAAEPAAGASAQ</sequence>
<dbReference type="InterPro" id="IPR044665">
    <property type="entry name" value="E_coli_cyclophilin_A-like"/>
</dbReference>
<evidence type="ECO:0000313" key="6">
    <source>
        <dbReference type="EMBL" id="SKB78174.1"/>
    </source>
</evidence>
<dbReference type="PROSITE" id="PS50072">
    <property type="entry name" value="CSA_PPIASE_2"/>
    <property type="match status" value="1"/>
</dbReference>
<dbReference type="RefSeq" id="WP_079639373.1">
    <property type="nucleotide sequence ID" value="NZ_FUYP01000018.1"/>
</dbReference>
<dbReference type="InterPro" id="IPR002130">
    <property type="entry name" value="Cyclophilin-type_PPIase_dom"/>
</dbReference>
<dbReference type="PANTHER" id="PTHR43246">
    <property type="entry name" value="PEPTIDYL-PROLYL CIS-TRANS ISOMERASE CYP38, CHLOROPLASTIC"/>
    <property type="match status" value="1"/>
</dbReference>
<keyword evidence="3 6" id="KW-0413">Isomerase</keyword>
<evidence type="ECO:0000259" key="5">
    <source>
        <dbReference type="PROSITE" id="PS50072"/>
    </source>
</evidence>
<proteinExistence type="predicted"/>
<gene>
    <name evidence="6" type="ORF">SAMN06295937_101842</name>
</gene>
<name>A0A1T5E2Q9_9SPHN</name>
<dbReference type="GO" id="GO:0003755">
    <property type="term" value="F:peptidyl-prolyl cis-trans isomerase activity"/>
    <property type="evidence" value="ECO:0007669"/>
    <property type="project" value="UniProtKB-KW"/>
</dbReference>
<protein>
    <recommendedName>
        <fullName evidence="1">peptidylprolyl isomerase</fullName>
        <ecNumber evidence="1">5.2.1.8</ecNumber>
    </recommendedName>
</protein>
<evidence type="ECO:0000256" key="2">
    <source>
        <dbReference type="ARBA" id="ARBA00023110"/>
    </source>
</evidence>
<dbReference type="EMBL" id="FUYP01000018">
    <property type="protein sequence ID" value="SKB78174.1"/>
    <property type="molecule type" value="Genomic_DNA"/>
</dbReference>
<dbReference type="Gene3D" id="2.40.100.10">
    <property type="entry name" value="Cyclophilin-like"/>
    <property type="match status" value="1"/>
</dbReference>
<evidence type="ECO:0000256" key="4">
    <source>
        <dbReference type="SAM" id="SignalP"/>
    </source>
</evidence>
<dbReference type="AlphaFoldDB" id="A0A1T5E2Q9"/>
<dbReference type="SUPFAM" id="SSF50891">
    <property type="entry name" value="Cyclophilin-like"/>
    <property type="match status" value="1"/>
</dbReference>
<feature type="chain" id="PRO_5012888447" description="peptidylprolyl isomerase" evidence="4">
    <location>
        <begin position="28"/>
        <end position="238"/>
    </location>
</feature>
<feature type="signal peptide" evidence="4">
    <location>
        <begin position="1"/>
        <end position="27"/>
    </location>
</feature>
<dbReference type="OrthoDB" id="9807797at2"/>
<evidence type="ECO:0000313" key="7">
    <source>
        <dbReference type="Proteomes" id="UP000190044"/>
    </source>
</evidence>
<keyword evidence="2" id="KW-0697">Rotamase</keyword>
<organism evidence="6 7">
    <name type="scientific">Sphingopyxis flava</name>
    <dbReference type="NCBI Taxonomy" id="1507287"/>
    <lineage>
        <taxon>Bacteria</taxon>
        <taxon>Pseudomonadati</taxon>
        <taxon>Pseudomonadota</taxon>
        <taxon>Alphaproteobacteria</taxon>
        <taxon>Sphingomonadales</taxon>
        <taxon>Sphingomonadaceae</taxon>
        <taxon>Sphingopyxis</taxon>
    </lineage>
</organism>
<dbReference type="EC" id="5.2.1.8" evidence="1"/>
<keyword evidence="4" id="KW-0732">Signal</keyword>
<dbReference type="Pfam" id="PF00160">
    <property type="entry name" value="Pro_isomerase"/>
    <property type="match status" value="1"/>
</dbReference>
<dbReference type="Proteomes" id="UP000190044">
    <property type="component" value="Unassembled WGS sequence"/>
</dbReference>
<feature type="domain" description="PPIase cyclophilin-type" evidence="5">
    <location>
        <begin position="48"/>
        <end position="181"/>
    </location>
</feature>
<evidence type="ECO:0000256" key="1">
    <source>
        <dbReference type="ARBA" id="ARBA00013194"/>
    </source>
</evidence>
<keyword evidence="7" id="KW-1185">Reference proteome</keyword>
<reference evidence="7" key="1">
    <citation type="submission" date="2017-02" db="EMBL/GenBank/DDBJ databases">
        <authorList>
            <person name="Varghese N."/>
            <person name="Submissions S."/>
        </authorList>
    </citation>
    <scope>NUCLEOTIDE SEQUENCE [LARGE SCALE GENOMIC DNA]</scope>
    <source>
        <strain evidence="7">R11H</strain>
    </source>
</reference>
<dbReference type="InterPro" id="IPR029000">
    <property type="entry name" value="Cyclophilin-like_dom_sf"/>
</dbReference>